<evidence type="ECO:0000313" key="2">
    <source>
        <dbReference type="EMBL" id="KMZ64648.1"/>
    </source>
</evidence>
<keyword evidence="3" id="KW-1185">Reference proteome</keyword>
<dbReference type="FunFam" id="3.40.50.1820:FF:000036">
    <property type="entry name" value="Alpha/beta-Hydrolases superfamily protein"/>
    <property type="match status" value="1"/>
</dbReference>
<evidence type="ECO:0000313" key="3">
    <source>
        <dbReference type="Proteomes" id="UP000036987"/>
    </source>
</evidence>
<dbReference type="SUPFAM" id="SSF53474">
    <property type="entry name" value="alpha/beta-Hydrolases"/>
    <property type="match status" value="1"/>
</dbReference>
<comment type="caution">
    <text evidence="2">The sequence shown here is derived from an EMBL/GenBank/DDBJ whole genome shotgun (WGS) entry which is preliminary data.</text>
</comment>
<dbReference type="STRING" id="29655.A0A0K9P6M0"/>
<evidence type="ECO:0000259" key="1">
    <source>
        <dbReference type="Pfam" id="PF12146"/>
    </source>
</evidence>
<dbReference type="GO" id="GO:0016020">
    <property type="term" value="C:membrane"/>
    <property type="evidence" value="ECO:0000318"/>
    <property type="project" value="GO_Central"/>
</dbReference>
<accession>A0A0K9P6M0</accession>
<dbReference type="Proteomes" id="UP000036987">
    <property type="component" value="Unassembled WGS sequence"/>
</dbReference>
<dbReference type="Pfam" id="PF12146">
    <property type="entry name" value="Hydrolase_4"/>
    <property type="match status" value="1"/>
</dbReference>
<proteinExistence type="predicted"/>
<dbReference type="InterPro" id="IPR051044">
    <property type="entry name" value="MAG_DAG_Lipase"/>
</dbReference>
<organism evidence="2 3">
    <name type="scientific">Zostera marina</name>
    <name type="common">Eelgrass</name>
    <dbReference type="NCBI Taxonomy" id="29655"/>
    <lineage>
        <taxon>Eukaryota</taxon>
        <taxon>Viridiplantae</taxon>
        <taxon>Streptophyta</taxon>
        <taxon>Embryophyta</taxon>
        <taxon>Tracheophyta</taxon>
        <taxon>Spermatophyta</taxon>
        <taxon>Magnoliopsida</taxon>
        <taxon>Liliopsida</taxon>
        <taxon>Zosteraceae</taxon>
        <taxon>Zostera</taxon>
    </lineage>
</organism>
<sequence length="322" mass="36282">MAERCATIRYEEEFTTNERGLQIFTCRWIPVNEDRKSLVFLCHGYAMECSVTMAGTGTRLAKAGFVVHGMDYEGHGKSDGLQGYIWNFQTLVDDCSEYFTSICETAENKDKKRFLLGDSMGGAVAIMLHRKNPSFWNGAVLVAPMCKISDEMKPRPIVISFLEKLSKVIPKWKIVPAMDIVENGIKDPHHRQRVRDNPLCYKGKPRLLTGKELLAASNDIENNMDEISMPFLVVHGGDDIVTDASVSQLLYDRASSSDKTFKLYPGMWHAITYGEPIENINIVFSDIISWLNERSLVGDEILSEIEQKTSCDVQTNPPLKSD</sequence>
<reference evidence="3" key="1">
    <citation type="journal article" date="2016" name="Nature">
        <title>The genome of the seagrass Zostera marina reveals angiosperm adaptation to the sea.</title>
        <authorList>
            <person name="Olsen J.L."/>
            <person name="Rouze P."/>
            <person name="Verhelst B."/>
            <person name="Lin Y.-C."/>
            <person name="Bayer T."/>
            <person name="Collen J."/>
            <person name="Dattolo E."/>
            <person name="De Paoli E."/>
            <person name="Dittami S."/>
            <person name="Maumus F."/>
            <person name="Michel G."/>
            <person name="Kersting A."/>
            <person name="Lauritano C."/>
            <person name="Lohaus R."/>
            <person name="Toepel M."/>
            <person name="Tonon T."/>
            <person name="Vanneste K."/>
            <person name="Amirebrahimi M."/>
            <person name="Brakel J."/>
            <person name="Bostroem C."/>
            <person name="Chovatia M."/>
            <person name="Grimwood J."/>
            <person name="Jenkins J.W."/>
            <person name="Jueterbock A."/>
            <person name="Mraz A."/>
            <person name="Stam W.T."/>
            <person name="Tice H."/>
            <person name="Bornberg-Bauer E."/>
            <person name="Green P.J."/>
            <person name="Pearson G.A."/>
            <person name="Procaccini G."/>
            <person name="Duarte C.M."/>
            <person name="Schmutz J."/>
            <person name="Reusch T.B.H."/>
            <person name="Van de Peer Y."/>
        </authorList>
    </citation>
    <scope>NUCLEOTIDE SEQUENCE [LARGE SCALE GENOMIC DNA]</scope>
    <source>
        <strain evidence="3">cv. Finnish</strain>
    </source>
</reference>
<dbReference type="InterPro" id="IPR000073">
    <property type="entry name" value="AB_hydrolase_1"/>
</dbReference>
<dbReference type="Gene3D" id="3.40.50.1820">
    <property type="entry name" value="alpha/beta hydrolase"/>
    <property type="match status" value="1"/>
</dbReference>
<name>A0A0K9P6M0_ZOSMR</name>
<keyword evidence="2" id="KW-0378">Hydrolase</keyword>
<dbReference type="InterPro" id="IPR029058">
    <property type="entry name" value="AB_hydrolase_fold"/>
</dbReference>
<dbReference type="EMBL" id="LFYR01001115">
    <property type="protein sequence ID" value="KMZ64648.1"/>
    <property type="molecule type" value="Genomic_DNA"/>
</dbReference>
<dbReference type="InterPro" id="IPR022742">
    <property type="entry name" value="Hydrolase_4"/>
</dbReference>
<dbReference type="AlphaFoldDB" id="A0A0K9P6M0"/>
<gene>
    <name evidence="2" type="ORF">ZOSMA_356G00080</name>
</gene>
<feature type="domain" description="Serine aminopeptidase S33" evidence="1">
    <location>
        <begin position="35"/>
        <end position="272"/>
    </location>
</feature>
<dbReference type="OrthoDB" id="2498029at2759"/>
<dbReference type="GO" id="GO:0016298">
    <property type="term" value="F:lipase activity"/>
    <property type="evidence" value="ECO:0000318"/>
    <property type="project" value="GO_Central"/>
</dbReference>
<dbReference type="PRINTS" id="PR00111">
    <property type="entry name" value="ABHYDROLASE"/>
</dbReference>
<protein>
    <submittedName>
        <fullName evidence="2">Alpha/beta-Hydrolases superfamily protein</fullName>
    </submittedName>
</protein>
<dbReference type="PANTHER" id="PTHR11614">
    <property type="entry name" value="PHOSPHOLIPASE-RELATED"/>
    <property type="match status" value="1"/>
</dbReference>
<dbReference type="OMA" id="INDCSDH"/>